<comment type="caution">
    <text evidence="2">The sequence shown here is derived from an EMBL/GenBank/DDBJ whole genome shotgun (WGS) entry which is preliminary data.</text>
</comment>
<dbReference type="AlphaFoldDB" id="U7QPY7"/>
<evidence type="ECO:0000256" key="1">
    <source>
        <dbReference type="SAM" id="MobiDB-lite"/>
    </source>
</evidence>
<gene>
    <name evidence="2" type="ORF">M595_0900</name>
</gene>
<dbReference type="Proteomes" id="UP000017127">
    <property type="component" value="Unassembled WGS sequence"/>
</dbReference>
<protein>
    <submittedName>
        <fullName evidence="2">Uncharacterized protein</fullName>
    </submittedName>
</protein>
<feature type="region of interest" description="Disordered" evidence="1">
    <location>
        <begin position="1"/>
        <end position="23"/>
    </location>
</feature>
<organism evidence="2 3">
    <name type="scientific">Lyngbya aestuarii BL J</name>
    <dbReference type="NCBI Taxonomy" id="1348334"/>
    <lineage>
        <taxon>Bacteria</taxon>
        <taxon>Bacillati</taxon>
        <taxon>Cyanobacteriota</taxon>
        <taxon>Cyanophyceae</taxon>
        <taxon>Oscillatoriophycideae</taxon>
        <taxon>Oscillatoriales</taxon>
        <taxon>Microcoleaceae</taxon>
        <taxon>Lyngbya</taxon>
    </lineage>
</organism>
<reference evidence="2 3" key="1">
    <citation type="journal article" date="2013" name="Front. Microbiol.">
        <title>Comparative genomic analyses of the cyanobacterium, Lyngbya aestuarii BL J, a powerful hydrogen producer.</title>
        <authorList>
            <person name="Kothari A."/>
            <person name="Vaughn M."/>
            <person name="Garcia-Pichel F."/>
        </authorList>
    </citation>
    <scope>NUCLEOTIDE SEQUENCE [LARGE SCALE GENOMIC DNA]</scope>
    <source>
        <strain evidence="2 3">BL J</strain>
    </source>
</reference>
<name>U7QPY7_9CYAN</name>
<dbReference type="EMBL" id="AUZM01000005">
    <property type="protein sequence ID" value="ERT09185.1"/>
    <property type="molecule type" value="Genomic_DNA"/>
</dbReference>
<evidence type="ECO:0000313" key="2">
    <source>
        <dbReference type="EMBL" id="ERT09185.1"/>
    </source>
</evidence>
<accession>U7QPY7</accession>
<evidence type="ECO:0000313" key="3">
    <source>
        <dbReference type="Proteomes" id="UP000017127"/>
    </source>
</evidence>
<keyword evidence="3" id="KW-1185">Reference proteome</keyword>
<sequence length="37" mass="4124">MLNRQNIKGKEDRENMVISSPPFQGGACFGLDSQVKK</sequence>
<proteinExistence type="predicted"/>